<dbReference type="RefSeq" id="WP_271193598.1">
    <property type="nucleotide sequence ID" value="NZ_BSFN01000001.1"/>
</dbReference>
<evidence type="ECO:0000313" key="1">
    <source>
        <dbReference type="EMBL" id="GLK87342.1"/>
    </source>
</evidence>
<dbReference type="GO" id="GO:0016853">
    <property type="term" value="F:isomerase activity"/>
    <property type="evidence" value="ECO:0007669"/>
    <property type="project" value="UniProtKB-KW"/>
</dbReference>
<proteinExistence type="predicted"/>
<sequence>MQKLEVFQSLWGMELKHPTQPERSHEENFAMAAEAGFAGICLDPNTDELPYYRETVPLFEKYGLKSMVNLFPRRMDEMQPLLEFAREVNAVKVNTIAQVMPVSVAGAIPLINRWLEQARAMGFDLLLETHRNGILNDLYFTLEVLDAIPELQLTADLSHFVVDREFPLPISARDQGFIQRIHERTDCLQGRIATAEQVQIQIGFAQHQPWVQQFQTWWKEGMASWRARNGADATCVFLCELGPPPYAITGADGLELSDRWQEALTIKRWAEALWQQLEAEPTH</sequence>
<keyword evidence="2" id="KW-1185">Reference proteome</keyword>
<dbReference type="Gene3D" id="3.20.20.150">
    <property type="entry name" value="Divalent-metal-dependent TIM barrel enzymes"/>
    <property type="match status" value="1"/>
</dbReference>
<comment type="caution">
    <text evidence="1">The sequence shown here is derived from an EMBL/GenBank/DDBJ whole genome shotgun (WGS) entry which is preliminary data.</text>
</comment>
<keyword evidence="1" id="KW-0413">Isomerase</keyword>
<protein>
    <submittedName>
        <fullName evidence="1">Xylose isomerase</fullName>
    </submittedName>
</protein>
<dbReference type="SUPFAM" id="SSF51658">
    <property type="entry name" value="Xylose isomerase-like"/>
    <property type="match status" value="1"/>
</dbReference>
<organism evidence="1 2">
    <name type="scientific">Pseudomonas turukhanskensis</name>
    <dbReference type="NCBI Taxonomy" id="1806536"/>
    <lineage>
        <taxon>Bacteria</taxon>
        <taxon>Pseudomonadati</taxon>
        <taxon>Pseudomonadota</taxon>
        <taxon>Gammaproteobacteria</taxon>
        <taxon>Pseudomonadales</taxon>
        <taxon>Pseudomonadaceae</taxon>
        <taxon>Pseudomonas</taxon>
    </lineage>
</organism>
<reference evidence="1" key="2">
    <citation type="submission" date="2023-01" db="EMBL/GenBank/DDBJ databases">
        <authorList>
            <person name="Sun Q."/>
            <person name="Evtushenko L."/>
        </authorList>
    </citation>
    <scope>NUCLEOTIDE SEQUENCE</scope>
    <source>
        <strain evidence="1">VKM B-2935</strain>
    </source>
</reference>
<accession>A0A9W6NE35</accession>
<dbReference type="AlphaFoldDB" id="A0A9W6NE35"/>
<reference evidence="1" key="1">
    <citation type="journal article" date="2014" name="Int. J. Syst. Evol. Microbiol.">
        <title>Complete genome sequence of Corynebacterium casei LMG S-19264T (=DSM 44701T), isolated from a smear-ripened cheese.</title>
        <authorList>
            <consortium name="US DOE Joint Genome Institute (JGI-PGF)"/>
            <person name="Walter F."/>
            <person name="Albersmeier A."/>
            <person name="Kalinowski J."/>
            <person name="Ruckert C."/>
        </authorList>
    </citation>
    <scope>NUCLEOTIDE SEQUENCE</scope>
    <source>
        <strain evidence="1">VKM B-2935</strain>
    </source>
</reference>
<dbReference type="Proteomes" id="UP001143328">
    <property type="component" value="Unassembled WGS sequence"/>
</dbReference>
<gene>
    <name evidence="1" type="ORF">GCM10017655_04040</name>
</gene>
<evidence type="ECO:0000313" key="2">
    <source>
        <dbReference type="Proteomes" id="UP001143328"/>
    </source>
</evidence>
<dbReference type="InterPro" id="IPR036237">
    <property type="entry name" value="Xyl_isomerase-like_sf"/>
</dbReference>
<name>A0A9W6NE35_9PSED</name>
<dbReference type="EMBL" id="BSFN01000001">
    <property type="protein sequence ID" value="GLK87342.1"/>
    <property type="molecule type" value="Genomic_DNA"/>
</dbReference>